<evidence type="ECO:0000256" key="1">
    <source>
        <dbReference type="SAM" id="MobiDB-lite"/>
    </source>
</evidence>
<dbReference type="AlphaFoldDB" id="A0A6N9T536"/>
<name>A0A6N9T536_9HYPH</name>
<protein>
    <recommendedName>
        <fullName evidence="4">Mobilisation protein (MobC)</fullName>
    </recommendedName>
</protein>
<gene>
    <name evidence="2" type="ORF">GTK09_18920</name>
</gene>
<dbReference type="RefSeq" id="WP_163464991.1">
    <property type="nucleotide sequence ID" value="NZ_JAAAMG010000017.1"/>
</dbReference>
<dbReference type="InterPro" id="IPR053842">
    <property type="entry name" value="NikA-like"/>
</dbReference>
<proteinExistence type="predicted"/>
<reference evidence="2 3" key="1">
    <citation type="submission" date="2020-01" db="EMBL/GenBank/DDBJ databases">
        <title>Jiella pacifica sp. nov.</title>
        <authorList>
            <person name="Xue Z."/>
            <person name="Zhu S."/>
            <person name="Chen J."/>
            <person name="Yang J."/>
        </authorList>
    </citation>
    <scope>NUCLEOTIDE SEQUENCE [LARGE SCALE GENOMIC DNA]</scope>
    <source>
        <strain evidence="2 3">40Bstr34</strain>
    </source>
</reference>
<dbReference type="EMBL" id="JAAAMG010000017">
    <property type="protein sequence ID" value="NDW06497.1"/>
    <property type="molecule type" value="Genomic_DNA"/>
</dbReference>
<evidence type="ECO:0000313" key="2">
    <source>
        <dbReference type="EMBL" id="NDW06497.1"/>
    </source>
</evidence>
<comment type="caution">
    <text evidence="2">The sequence shown here is derived from an EMBL/GenBank/DDBJ whole genome shotgun (WGS) entry which is preliminary data.</text>
</comment>
<dbReference type="Proteomes" id="UP000469011">
    <property type="component" value="Unassembled WGS sequence"/>
</dbReference>
<evidence type="ECO:0008006" key="4">
    <source>
        <dbReference type="Google" id="ProtNLM"/>
    </source>
</evidence>
<accession>A0A6N9T536</accession>
<keyword evidence="3" id="KW-1185">Reference proteome</keyword>
<dbReference type="Pfam" id="PF21983">
    <property type="entry name" value="NikA-like"/>
    <property type="match status" value="1"/>
</dbReference>
<evidence type="ECO:0000313" key="3">
    <source>
        <dbReference type="Proteomes" id="UP000469011"/>
    </source>
</evidence>
<organism evidence="2 3">
    <name type="scientific">Jiella pacifica</name>
    <dbReference type="NCBI Taxonomy" id="2696469"/>
    <lineage>
        <taxon>Bacteria</taxon>
        <taxon>Pseudomonadati</taxon>
        <taxon>Pseudomonadota</taxon>
        <taxon>Alphaproteobacteria</taxon>
        <taxon>Hyphomicrobiales</taxon>
        <taxon>Aurantimonadaceae</taxon>
        <taxon>Jiella</taxon>
    </lineage>
</organism>
<sequence length="149" mass="16398">MSVLRQEFTAATSPCAGDGSADTPERVHHKTTRDCPRVTVRFSPKDYERLQTLADGMTLSVYVRAMALGEELNRRNSRSPASIADKAAVAEILGLLGESRIANNLNQLAYHANVGTLAIDDESRSKIDETYQMIFAMRCLLLKALGRRG</sequence>
<feature type="region of interest" description="Disordered" evidence="1">
    <location>
        <begin position="1"/>
        <end position="32"/>
    </location>
</feature>